<accession>A0A1X7VR24</accession>
<evidence type="ECO:0000313" key="1">
    <source>
        <dbReference type="EnsemblMetazoa" id="Aqu2.1.42801_001"/>
    </source>
</evidence>
<protein>
    <submittedName>
        <fullName evidence="1">Uncharacterized protein</fullName>
    </submittedName>
</protein>
<dbReference type="InParanoid" id="A0A1X7VR24"/>
<name>A0A1X7VR24_AMPQE</name>
<proteinExistence type="predicted"/>
<organism evidence="1">
    <name type="scientific">Amphimedon queenslandica</name>
    <name type="common">Sponge</name>
    <dbReference type="NCBI Taxonomy" id="400682"/>
    <lineage>
        <taxon>Eukaryota</taxon>
        <taxon>Metazoa</taxon>
        <taxon>Porifera</taxon>
        <taxon>Demospongiae</taxon>
        <taxon>Heteroscleromorpha</taxon>
        <taxon>Haplosclerida</taxon>
        <taxon>Niphatidae</taxon>
        <taxon>Amphimedon</taxon>
    </lineage>
</organism>
<sequence length="47" mass="5642">SVISHFWYIKLDYKNEKRKNSEVSVKQNILKTKLKYKDLVLQVFLGV</sequence>
<dbReference type="EnsemblMetazoa" id="Aqu2.1.42801_001">
    <property type="protein sequence ID" value="Aqu2.1.42801_001"/>
    <property type="gene ID" value="Aqu2.1.42801"/>
</dbReference>
<reference evidence="1" key="1">
    <citation type="submission" date="2017-05" db="UniProtKB">
        <authorList>
            <consortium name="EnsemblMetazoa"/>
        </authorList>
    </citation>
    <scope>IDENTIFICATION</scope>
</reference>
<dbReference type="AlphaFoldDB" id="A0A1X7VR24"/>